<dbReference type="InterPro" id="IPR021735">
    <property type="entry name" value="DUF3306"/>
</dbReference>
<dbReference type="Pfam" id="PF11748">
    <property type="entry name" value="DUF3306"/>
    <property type="match status" value="1"/>
</dbReference>
<proteinExistence type="predicted"/>
<reference evidence="2 3" key="1">
    <citation type="submission" date="2016-10" db="EMBL/GenBank/DDBJ databases">
        <authorList>
            <person name="Varghese N."/>
            <person name="Submissions S."/>
        </authorList>
    </citation>
    <scope>NUCLEOTIDE SEQUENCE [LARGE SCALE GENOMIC DNA]</scope>
    <source>
        <strain evidence="2 3">FF3</strain>
    </source>
</reference>
<dbReference type="EMBL" id="FNYY01000016">
    <property type="protein sequence ID" value="SEJ98649.1"/>
    <property type="molecule type" value="Genomic_DNA"/>
</dbReference>
<organism evidence="2 3">
    <name type="scientific">Marinovum algicola</name>
    <dbReference type="NCBI Taxonomy" id="42444"/>
    <lineage>
        <taxon>Bacteria</taxon>
        <taxon>Pseudomonadati</taxon>
        <taxon>Pseudomonadota</taxon>
        <taxon>Alphaproteobacteria</taxon>
        <taxon>Rhodobacterales</taxon>
        <taxon>Roseobacteraceae</taxon>
        <taxon>Marinovum</taxon>
    </lineage>
</organism>
<dbReference type="Proteomes" id="UP000182932">
    <property type="component" value="Unassembled WGS sequence"/>
</dbReference>
<sequence>MSAWLKRRAAVAAEARAEAEAHEASLRQAEAQALEARPDAELLAEAGLKEPEALVSAEEIRAFLKHALPDRLKRRALRRLWGLNPVLANVDGLVDYGEDFTDTAMCVENMQSLYTVGKGMLEQFRGLEDADEATEVALNQATAVDAEALASRTCSGTSVSDDETETNTEAPPDRVRGGQDQLRGELAEAGDAVPERVRDGSALAGLPADAEDPAPLAPRHRRMRFTFERV</sequence>
<keyword evidence="3" id="KW-1185">Reference proteome</keyword>
<evidence type="ECO:0000313" key="3">
    <source>
        <dbReference type="Proteomes" id="UP000182932"/>
    </source>
</evidence>
<feature type="compositionally biased region" description="Basic and acidic residues" evidence="1">
    <location>
        <begin position="171"/>
        <end position="182"/>
    </location>
</feature>
<dbReference type="GeneID" id="80820007"/>
<evidence type="ECO:0000256" key="1">
    <source>
        <dbReference type="SAM" id="MobiDB-lite"/>
    </source>
</evidence>
<accession>A0A975WD80</accession>
<gene>
    <name evidence="2" type="ORF">SAMN04487940_11680</name>
</gene>
<feature type="region of interest" description="Disordered" evidence="1">
    <location>
        <begin position="153"/>
        <end position="182"/>
    </location>
</feature>
<comment type="caution">
    <text evidence="2">The sequence shown here is derived from an EMBL/GenBank/DDBJ whole genome shotgun (WGS) entry which is preliminary data.</text>
</comment>
<dbReference type="AlphaFoldDB" id="A0A975WD80"/>
<name>A0A975WD80_9RHOB</name>
<evidence type="ECO:0000313" key="2">
    <source>
        <dbReference type="EMBL" id="SEJ98649.1"/>
    </source>
</evidence>
<dbReference type="RefSeq" id="WP_074838030.1">
    <property type="nucleotide sequence ID" value="NZ_FNYY01000016.1"/>
</dbReference>
<protein>
    <recommendedName>
        <fullName evidence="4">DUF3306 domain-containing protein</fullName>
    </recommendedName>
</protein>
<evidence type="ECO:0008006" key="4">
    <source>
        <dbReference type="Google" id="ProtNLM"/>
    </source>
</evidence>